<name>A0A4E0RUY4_FASHE</name>
<comment type="similarity">
    <text evidence="1">Belongs to the CBF/MAK21 family.</text>
</comment>
<dbReference type="AlphaFoldDB" id="A0A4E0RUY4"/>
<feature type="domain" description="CCAAT-binding factor" evidence="3">
    <location>
        <begin position="26"/>
        <end position="245"/>
    </location>
</feature>
<evidence type="ECO:0000313" key="4">
    <source>
        <dbReference type="EMBL" id="THD18200.1"/>
    </source>
</evidence>
<dbReference type="InterPro" id="IPR040155">
    <property type="entry name" value="CEBPZ/Mak21-like"/>
</dbReference>
<dbReference type="GO" id="GO:0005634">
    <property type="term" value="C:nucleus"/>
    <property type="evidence" value="ECO:0007669"/>
    <property type="project" value="TreeGrafter"/>
</dbReference>
<feature type="compositionally biased region" description="Polar residues" evidence="2">
    <location>
        <begin position="188"/>
        <end position="202"/>
    </location>
</feature>
<proteinExistence type="inferred from homology"/>
<reference evidence="4" key="1">
    <citation type="submission" date="2019-03" db="EMBL/GenBank/DDBJ databases">
        <title>Improved annotation for the trematode Fasciola hepatica.</title>
        <authorList>
            <person name="Choi Y.-J."/>
            <person name="Martin J."/>
            <person name="Mitreva M."/>
        </authorList>
    </citation>
    <scope>NUCLEOTIDE SEQUENCE [LARGE SCALE GENOMIC DNA]</scope>
</reference>
<gene>
    <name evidence="4" type="ORF">D915_010720</name>
</gene>
<evidence type="ECO:0000259" key="3">
    <source>
        <dbReference type="Pfam" id="PF03914"/>
    </source>
</evidence>
<feature type="non-terminal residue" evidence="4">
    <location>
        <position position="1"/>
    </location>
</feature>
<accession>A0A4E0RUY4</accession>
<feature type="compositionally biased region" description="Acidic residues" evidence="2">
    <location>
        <begin position="142"/>
        <end position="161"/>
    </location>
</feature>
<evidence type="ECO:0000256" key="1">
    <source>
        <dbReference type="ARBA" id="ARBA00007797"/>
    </source>
</evidence>
<dbReference type="InterPro" id="IPR005612">
    <property type="entry name" value="CCAAT-binding_factor"/>
</dbReference>
<comment type="caution">
    <text evidence="4">The sequence shown here is derived from an EMBL/GenBank/DDBJ whole genome shotgun (WGS) entry which is preliminary data.</text>
</comment>
<dbReference type="PANTHER" id="PTHR12048">
    <property type="entry name" value="CCAAT-BINDING FACTOR-RELATED"/>
    <property type="match status" value="1"/>
</dbReference>
<dbReference type="EMBL" id="JXXN02015650">
    <property type="protein sequence ID" value="THD18200.1"/>
    <property type="molecule type" value="Genomic_DNA"/>
</dbReference>
<feature type="region of interest" description="Disordered" evidence="2">
    <location>
        <begin position="282"/>
        <end position="307"/>
    </location>
</feature>
<dbReference type="Proteomes" id="UP000230066">
    <property type="component" value="Unassembled WGS sequence"/>
</dbReference>
<dbReference type="Pfam" id="PF03914">
    <property type="entry name" value="CBF"/>
    <property type="match status" value="1"/>
</dbReference>
<evidence type="ECO:0000313" key="5">
    <source>
        <dbReference type="Proteomes" id="UP000230066"/>
    </source>
</evidence>
<protein>
    <recommendedName>
        <fullName evidence="3">CCAAT-binding factor domain-containing protein</fullName>
    </recommendedName>
</protein>
<feature type="region of interest" description="Disordered" evidence="2">
    <location>
        <begin position="133"/>
        <end position="202"/>
    </location>
</feature>
<organism evidence="4 5">
    <name type="scientific">Fasciola hepatica</name>
    <name type="common">Liver fluke</name>
    <dbReference type="NCBI Taxonomy" id="6192"/>
    <lineage>
        <taxon>Eukaryota</taxon>
        <taxon>Metazoa</taxon>
        <taxon>Spiralia</taxon>
        <taxon>Lophotrochozoa</taxon>
        <taxon>Platyhelminthes</taxon>
        <taxon>Trematoda</taxon>
        <taxon>Digenea</taxon>
        <taxon>Plagiorchiida</taxon>
        <taxon>Echinostomata</taxon>
        <taxon>Echinostomatoidea</taxon>
        <taxon>Fasciolidae</taxon>
        <taxon>Fasciola</taxon>
    </lineage>
</organism>
<keyword evidence="5" id="KW-1185">Reference proteome</keyword>
<dbReference type="PANTHER" id="PTHR12048:SF0">
    <property type="entry name" value="CCAAT_ENHANCER-BINDING PROTEIN ZETA"/>
    <property type="match status" value="1"/>
</dbReference>
<sequence>DDRLTEYLKEVDDIFRLVHTTSFNVSLQALTVLLQLSSHRPEIRDRYYQALYRKLRDPDLLQTSRGPSVLHLIYRSMLDDPDADRRAAFTQRLLQLCLVHPQPGFVVGSLILLSKDAPVTPLINNDRSVVSMSTVGSTGKNDDDDEEEHFSDAPDSDEEVNGIENDSSPEQPISKIISTWEHRRNSNLRRTGSKSTGISGVQKAIQTTTYNPEAREPLFARAGGYPTWPLVLLCNHTHPSVSLLARTLLTGDVIAYTGNPFDDFSTQHFLDRFAYKKPKSAQLKASKNEANKQNAPPGRPFQRQVGVKTGSRALPVNSALFRQMAENHVPADEQFFHKYATRLIT</sequence>
<evidence type="ECO:0000256" key="2">
    <source>
        <dbReference type="SAM" id="MobiDB-lite"/>
    </source>
</evidence>